<protein>
    <submittedName>
        <fullName evidence="1">Uncharacterized protein</fullName>
    </submittedName>
</protein>
<dbReference type="OrthoDB" id="7834507at2"/>
<dbReference type="STRING" id="1844006.PhaeoP97_01033"/>
<dbReference type="KEGG" id="php:PhaeoP97_01033"/>
<reference evidence="2" key="1">
    <citation type="submission" date="2016-07" db="EMBL/GenBank/DDBJ databases">
        <title>Phaeobacter portensis sp. nov., a tropodithietic acid producing bacterium isolated from a German harbor.</title>
        <authorList>
            <person name="Freese H.M."/>
            <person name="Bunk B."/>
            <person name="Breider S."/>
            <person name="Brinkhoff T."/>
        </authorList>
    </citation>
    <scope>NUCLEOTIDE SEQUENCE [LARGE SCALE GENOMIC DNA]</scope>
    <source>
        <strain evidence="2">P97</strain>
    </source>
</reference>
<dbReference type="Proteomes" id="UP000183859">
    <property type="component" value="Chromosome"/>
</dbReference>
<dbReference type="RefSeq" id="WP_072506305.1">
    <property type="nucleotide sequence ID" value="NZ_CP016364.1"/>
</dbReference>
<gene>
    <name evidence="1" type="ORF">PhaeoP97_01033</name>
</gene>
<dbReference type="AlphaFoldDB" id="A0A1L3I2V7"/>
<evidence type="ECO:0000313" key="2">
    <source>
        <dbReference type="Proteomes" id="UP000183859"/>
    </source>
</evidence>
<proteinExistence type="predicted"/>
<sequence>MDLDNENYPGGFYKLMRQLEKKETPFLEAATALPPVDVDFSTLCAPLPPSGGAAVTDLSDLADHHIAHKWQALRDEFADLPEIWALHALCIAILRRRDPPAEARQLFLRIWREQGANLASELSTRWLISAAATFADHGDTIEQRLGGQGLQMLFHLIKLHDSERRLSGRATDNGFPRIKGKDLDALGLGMKPYHLPHGDLDRHMLARLWRYAEQDSALQPLGVQMLRMVMSDPRSIFGRVQRYKSKVPRL</sequence>
<name>A0A1L3I2V7_9RHOB</name>
<evidence type="ECO:0000313" key="1">
    <source>
        <dbReference type="EMBL" id="APG46460.1"/>
    </source>
</evidence>
<organism evidence="1 2">
    <name type="scientific">Phaeobacter porticola</name>
    <dbReference type="NCBI Taxonomy" id="1844006"/>
    <lineage>
        <taxon>Bacteria</taxon>
        <taxon>Pseudomonadati</taxon>
        <taxon>Pseudomonadota</taxon>
        <taxon>Alphaproteobacteria</taxon>
        <taxon>Rhodobacterales</taxon>
        <taxon>Roseobacteraceae</taxon>
        <taxon>Phaeobacter</taxon>
    </lineage>
</organism>
<keyword evidence="2" id="KW-1185">Reference proteome</keyword>
<dbReference type="EMBL" id="CP016364">
    <property type="protein sequence ID" value="APG46460.1"/>
    <property type="molecule type" value="Genomic_DNA"/>
</dbReference>
<accession>A0A1L3I2V7</accession>